<dbReference type="AlphaFoldDB" id="A0A5E8CJ58"/>
<accession>A0A5E8CJ58</accession>
<gene>
    <name evidence="2" type="ORF">CPAV1605_1039</name>
</gene>
<keyword evidence="1" id="KW-0472">Membrane</keyword>
<sequence>MVKKKFLSYGIVSIMLVSPIILPIKKNNKKNNKKTKSQIRGNELNYEFAKESMFELKSKDKICNGYYNTVIQDKNPFIFNENLVFCNKNKVWIFYYNNRWLISKIDPQNFSPGKELISSSKTKSKVPSDCFLEHKIIINDNQLIHLLNEIPNEYDNEYLEVYSNDNIISKNILASKILLKSNDLINSNYSHQIKINNANNKEINGIYKTHNLKNRYGYIYKKDEYWLFKVIMMDKEYLKFNVIWCLSKSMPTNGIYLEEPILFVSRFSDKSNLLKVPSYSMLNPSNANEEIFIKSDSNPIN</sequence>
<organism evidence="2">
    <name type="scientific">seawater metagenome</name>
    <dbReference type="NCBI Taxonomy" id="1561972"/>
    <lineage>
        <taxon>unclassified sequences</taxon>
        <taxon>metagenomes</taxon>
        <taxon>ecological metagenomes</taxon>
    </lineage>
</organism>
<protein>
    <submittedName>
        <fullName evidence="2">Uncharacterized protein</fullName>
    </submittedName>
</protein>
<evidence type="ECO:0000256" key="1">
    <source>
        <dbReference type="SAM" id="Phobius"/>
    </source>
</evidence>
<proteinExistence type="predicted"/>
<keyword evidence="1" id="KW-1133">Transmembrane helix</keyword>
<evidence type="ECO:0000313" key="2">
    <source>
        <dbReference type="EMBL" id="VVU95291.1"/>
    </source>
</evidence>
<feature type="transmembrane region" description="Helical" evidence="1">
    <location>
        <begin position="6"/>
        <end position="24"/>
    </location>
</feature>
<reference evidence="2" key="1">
    <citation type="submission" date="2019-09" db="EMBL/GenBank/DDBJ databases">
        <authorList>
            <person name="Needham M D."/>
        </authorList>
    </citation>
    <scope>NUCLEOTIDE SEQUENCE</scope>
</reference>
<keyword evidence="1" id="KW-0812">Transmembrane</keyword>
<name>A0A5E8CJ58_9ZZZZ</name>
<dbReference type="EMBL" id="CABVLZ010000004">
    <property type="protein sequence ID" value="VVU95291.1"/>
    <property type="molecule type" value="Genomic_DNA"/>
</dbReference>